<dbReference type="Proteomes" id="UP001269400">
    <property type="component" value="Unassembled WGS sequence"/>
</dbReference>
<evidence type="ECO:0000313" key="1">
    <source>
        <dbReference type="EMBL" id="MDU9694023.1"/>
    </source>
</evidence>
<protein>
    <submittedName>
        <fullName evidence="1">Uncharacterized protein</fullName>
    </submittedName>
</protein>
<proteinExistence type="predicted"/>
<sequence length="142" mass="16940">MNNKEYLVMSTEEYLADPFILPNELFFEYAAGNLSILEREFDRRLVKKNLLSIGELHRVMSKELDLHRMVSFGIQDLLVDAGYTKKYKEEDFINLVLPAILAILGESNKYTEEFYRYIFNIGIEWKENKIYTIEEKRLLHNY</sequence>
<dbReference type="RefSeq" id="WP_316911239.1">
    <property type="nucleotide sequence ID" value="NZ_JAPTGD010000002.1"/>
</dbReference>
<accession>A0AAX6NDM2</accession>
<gene>
    <name evidence="1" type="ORF">O0Q50_22840</name>
</gene>
<name>A0AAX6NDM2_PRIAR</name>
<reference evidence="1" key="1">
    <citation type="journal article" date="2022" name="J Environ Chem Eng">
        <title>Biodegradation of petroleum oil using a constructed nonpathogenic and heavy metal-tolerant bacterial consortium isolated from marine sponges.</title>
        <authorList>
            <person name="Dechsakulwatana C."/>
            <person name="Rungsihiranrut A."/>
            <person name="Muangchinda C."/>
            <person name="Ningthoujam R."/>
            <person name="Klankeo P."/>
            <person name="Pinyakong O."/>
        </authorList>
    </citation>
    <scope>NUCLEOTIDE SEQUENCE</scope>
    <source>
        <strain evidence="1">TL01-2</strain>
    </source>
</reference>
<comment type="caution">
    <text evidence="1">The sequence shown here is derived from an EMBL/GenBank/DDBJ whole genome shotgun (WGS) entry which is preliminary data.</text>
</comment>
<reference evidence="1" key="2">
    <citation type="submission" date="2022-12" db="EMBL/GenBank/DDBJ databases">
        <authorList>
            <person name="Dechsakulwatana C."/>
            <person name="Rungsihiranrut A."/>
            <person name="Muangchinda C."/>
            <person name="Ningthoujam R."/>
            <person name="Klankeo P."/>
            <person name="Pinyakong O."/>
        </authorList>
    </citation>
    <scope>NUCLEOTIDE SEQUENCE</scope>
    <source>
        <strain evidence="1">TL01-2</strain>
    </source>
</reference>
<dbReference type="AlphaFoldDB" id="A0AAX6NDM2"/>
<organism evidence="1 2">
    <name type="scientific">Priestia aryabhattai</name>
    <name type="common">Bacillus aryabhattai</name>
    <dbReference type="NCBI Taxonomy" id="412384"/>
    <lineage>
        <taxon>Bacteria</taxon>
        <taxon>Bacillati</taxon>
        <taxon>Bacillota</taxon>
        <taxon>Bacilli</taxon>
        <taxon>Bacillales</taxon>
        <taxon>Bacillaceae</taxon>
        <taxon>Priestia</taxon>
    </lineage>
</organism>
<evidence type="ECO:0000313" key="2">
    <source>
        <dbReference type="Proteomes" id="UP001269400"/>
    </source>
</evidence>
<dbReference type="EMBL" id="JAPTGD010000002">
    <property type="protein sequence ID" value="MDU9694023.1"/>
    <property type="molecule type" value="Genomic_DNA"/>
</dbReference>